<evidence type="ECO:0000259" key="2">
    <source>
        <dbReference type="SMART" id="SM00034"/>
    </source>
</evidence>
<dbReference type="GO" id="GO:0005794">
    <property type="term" value="C:Golgi apparatus"/>
    <property type="evidence" value="ECO:0007669"/>
    <property type="project" value="TreeGrafter"/>
</dbReference>
<dbReference type="InterPro" id="IPR016187">
    <property type="entry name" value="CTDL_fold"/>
</dbReference>
<dbReference type="InterPro" id="IPR008551">
    <property type="entry name" value="TANGO2"/>
</dbReference>
<feature type="compositionally biased region" description="Basic and acidic residues" evidence="1">
    <location>
        <begin position="671"/>
        <end position="687"/>
    </location>
</feature>
<dbReference type="Gene3D" id="3.10.100.10">
    <property type="entry name" value="Mannose-Binding Protein A, subunit A"/>
    <property type="match status" value="1"/>
</dbReference>
<feature type="domain" description="C-type lectin" evidence="2">
    <location>
        <begin position="510"/>
        <end position="629"/>
    </location>
</feature>
<feature type="region of interest" description="Disordered" evidence="1">
    <location>
        <begin position="668"/>
        <end position="687"/>
    </location>
</feature>
<dbReference type="InterPro" id="IPR016186">
    <property type="entry name" value="C-type_lectin-like/link_sf"/>
</dbReference>
<comment type="caution">
    <text evidence="3">The sequence shown here is derived from an EMBL/GenBank/DDBJ whole genome shotgun (WGS) entry which is preliminary data.</text>
</comment>
<dbReference type="GO" id="GO:0007030">
    <property type="term" value="P:Golgi organization"/>
    <property type="evidence" value="ECO:0007669"/>
    <property type="project" value="TreeGrafter"/>
</dbReference>
<sequence length="687" mass="75958">MCLLFVYINSDPKEGDYKLILVNNRDENYNRPTKPARFWDSGILGGADMFAGREGGTWLGMDSERQHCLFAQYIATEPGVLGFGNSVVEKPFKKVQRGKKKMEEVVSCFGKRSYQKQLIHELFEITKDRETNFPDDQLTYQGRQFSKDFLDELCRIRVSCTSENIGTSFPATTAQPRKRKRHEILRAITRALTRPPPLSPRGRRERELLPERAPNSLERERAGDAEQTSLRHVLLARLGPGGGAGPRDNPRFTPSPPAPGDRPALACEPPEGVAESFTVLEGGVVVLSCEEAGVRAWADGSRLLLPECVDGNWTATSDRCVDEPDLAACDPAATPTPPSGAVVLWEGVEGVVYGCESGKSWASGRRAALVQCLQGHWTPLDDACLSACPKDFQRAKKGAYCLHFSTEAHAIGLPGAALSCGAMNSSLALIRDRSDLEGADQETFYYTGHTFRGDPESRPSIPSLADLNCTDDCELTPGHECVVVSGQGTYRFQNCSDGLTKYSCMYPAYCPVGYTLHLGLCYKVIPAASTFHDSYESCMKEGSDLAVPENVNDLQFLTDLVMKTEQKPIEEPVKVMLGIACPSPWQYSMDIPGYQYCQSLHSSLDILPEGEFSVNPSERQTKAKYAVCKHQGILDCWSAPESPRKHTTLSWNNSMDYETPAIYQLSQGSARHPEVIDKNPERKLQKR</sequence>
<dbReference type="Proteomes" id="UP000283509">
    <property type="component" value="Unassembled WGS sequence"/>
</dbReference>
<keyword evidence="4" id="KW-1185">Reference proteome</keyword>
<evidence type="ECO:0000256" key="1">
    <source>
        <dbReference type="SAM" id="MobiDB-lite"/>
    </source>
</evidence>
<organism evidence="3 4">
    <name type="scientific">Penaeus vannamei</name>
    <name type="common">Whiteleg shrimp</name>
    <name type="synonym">Litopenaeus vannamei</name>
    <dbReference type="NCBI Taxonomy" id="6689"/>
    <lineage>
        <taxon>Eukaryota</taxon>
        <taxon>Metazoa</taxon>
        <taxon>Ecdysozoa</taxon>
        <taxon>Arthropoda</taxon>
        <taxon>Crustacea</taxon>
        <taxon>Multicrustacea</taxon>
        <taxon>Malacostraca</taxon>
        <taxon>Eumalacostraca</taxon>
        <taxon>Eucarida</taxon>
        <taxon>Decapoda</taxon>
        <taxon>Dendrobranchiata</taxon>
        <taxon>Penaeoidea</taxon>
        <taxon>Penaeidae</taxon>
        <taxon>Penaeus</taxon>
    </lineage>
</organism>
<name>A0A3R7PXT7_PENVA</name>
<feature type="region of interest" description="Disordered" evidence="1">
    <location>
        <begin position="189"/>
        <end position="226"/>
    </location>
</feature>
<dbReference type="PANTHER" id="PTHR17985:SF8">
    <property type="entry name" value="TRANSPORT AND GOLGI ORGANIZATION PROTEIN 2 HOMOLOG"/>
    <property type="match status" value="1"/>
</dbReference>
<dbReference type="InterPro" id="IPR001304">
    <property type="entry name" value="C-type_lectin-like"/>
</dbReference>
<reference evidence="3 4" key="1">
    <citation type="submission" date="2018-04" db="EMBL/GenBank/DDBJ databases">
        <authorList>
            <person name="Zhang X."/>
            <person name="Yuan J."/>
            <person name="Li F."/>
            <person name="Xiang J."/>
        </authorList>
    </citation>
    <scope>NUCLEOTIDE SEQUENCE [LARGE SCALE GENOMIC DNA]</scope>
    <source>
        <tissue evidence="3">Muscle</tissue>
    </source>
</reference>
<dbReference type="AlphaFoldDB" id="A0A3R7PXT7"/>
<dbReference type="Pfam" id="PF05742">
    <property type="entry name" value="TANGO2"/>
    <property type="match status" value="2"/>
</dbReference>
<dbReference type="CDD" id="cd00037">
    <property type="entry name" value="CLECT"/>
    <property type="match status" value="1"/>
</dbReference>
<dbReference type="GO" id="GO:0009306">
    <property type="term" value="P:protein secretion"/>
    <property type="evidence" value="ECO:0007669"/>
    <property type="project" value="TreeGrafter"/>
</dbReference>
<proteinExistence type="predicted"/>
<feature type="domain" description="C-type lectin" evidence="2">
    <location>
        <begin position="388"/>
        <end position="505"/>
    </location>
</feature>
<dbReference type="SMART" id="SM00034">
    <property type="entry name" value="CLECT"/>
    <property type="match status" value="2"/>
</dbReference>
<evidence type="ECO:0000313" key="3">
    <source>
        <dbReference type="EMBL" id="ROT62798.1"/>
    </source>
</evidence>
<dbReference type="EMBL" id="QCYY01003550">
    <property type="protein sequence ID" value="ROT62798.1"/>
    <property type="molecule type" value="Genomic_DNA"/>
</dbReference>
<reference evidence="3 4" key="2">
    <citation type="submission" date="2019-01" db="EMBL/GenBank/DDBJ databases">
        <title>The decoding of complex shrimp genome reveals the adaptation for benthos swimmer, frequently molting mechanism and breeding impact on genome.</title>
        <authorList>
            <person name="Sun Y."/>
            <person name="Gao Y."/>
            <person name="Yu Y."/>
        </authorList>
    </citation>
    <scope>NUCLEOTIDE SEQUENCE [LARGE SCALE GENOMIC DNA]</scope>
    <source>
        <tissue evidence="3">Muscle</tissue>
    </source>
</reference>
<feature type="region of interest" description="Disordered" evidence="1">
    <location>
        <begin position="238"/>
        <end position="263"/>
    </location>
</feature>
<dbReference type="STRING" id="6689.A0A3R7PXT7"/>
<dbReference type="SUPFAM" id="SSF56436">
    <property type="entry name" value="C-type lectin-like"/>
    <property type="match status" value="2"/>
</dbReference>
<accession>A0A3R7PXT7</accession>
<evidence type="ECO:0000313" key="4">
    <source>
        <dbReference type="Proteomes" id="UP000283509"/>
    </source>
</evidence>
<gene>
    <name evidence="3" type="ORF">C7M84_019342</name>
</gene>
<dbReference type="PANTHER" id="PTHR17985">
    <property type="entry name" value="SER/THR-RICH PROTEIN T10 IN DGCR REGION"/>
    <property type="match status" value="1"/>
</dbReference>
<protein>
    <submittedName>
        <fullName evidence="3">Putative transport and Golgi organization protein 2-like isoform X2</fullName>
    </submittedName>
</protein>